<accession>A0A8C6J1Z8</accession>
<evidence type="ECO:0000313" key="3">
    <source>
        <dbReference type="Proteomes" id="UP000694405"/>
    </source>
</evidence>
<dbReference type="InterPro" id="IPR040027">
    <property type="entry name" value="C11orf91-like"/>
</dbReference>
<feature type="region of interest" description="Disordered" evidence="1">
    <location>
        <begin position="88"/>
        <end position="108"/>
    </location>
</feature>
<dbReference type="PANTHER" id="PTHR36288">
    <property type="entry name" value="SIMILAR TO RIKEN CDNA A930018P22"/>
    <property type="match status" value="1"/>
</dbReference>
<reference evidence="2" key="2">
    <citation type="submission" date="2025-08" db="UniProtKB">
        <authorList>
            <consortium name="Ensembl"/>
        </authorList>
    </citation>
    <scope>IDENTIFICATION</scope>
</reference>
<accession>A0A8V5FKV5</accession>
<dbReference type="PANTHER" id="PTHR36288:SF1">
    <property type="entry name" value="SIMILAR TO RIKEN CDNA A930018P22"/>
    <property type="match status" value="1"/>
</dbReference>
<gene>
    <name evidence="2" type="primary">LOC101876341</name>
</gene>
<reference evidence="2" key="1">
    <citation type="submission" date="2020-03" db="EMBL/GenBank/DDBJ databases">
        <title>Melopsittacus undulatus (budgerigar) genome, bMelUnd1, maternal haplotype with Z.</title>
        <authorList>
            <person name="Gedman G."/>
            <person name="Mountcastle J."/>
            <person name="Haase B."/>
            <person name="Formenti G."/>
            <person name="Wright T."/>
            <person name="Apodaca J."/>
            <person name="Pelan S."/>
            <person name="Chow W."/>
            <person name="Rhie A."/>
            <person name="Howe K."/>
            <person name="Fedrigo O."/>
            <person name="Jarvis E.D."/>
        </authorList>
    </citation>
    <scope>NUCLEOTIDE SEQUENCE [LARGE SCALE GENOMIC DNA]</scope>
</reference>
<dbReference type="AlphaFoldDB" id="A0A8C6J1Z8"/>
<name>A0A8C6J1Z8_MELUD</name>
<dbReference type="Proteomes" id="UP000694405">
    <property type="component" value="Chromosome 8"/>
</dbReference>
<dbReference type="Ensembl" id="ENSMUNT00000006581.2">
    <property type="protein sequence ID" value="ENSMUNP00000005679.2"/>
    <property type="gene ID" value="ENSMUNG00000004641.2"/>
</dbReference>
<evidence type="ECO:0000313" key="2">
    <source>
        <dbReference type="Ensembl" id="ENSMUNP00000005679.2"/>
    </source>
</evidence>
<dbReference type="Pfam" id="PF17669">
    <property type="entry name" value="DUF5529"/>
    <property type="match status" value="1"/>
</dbReference>
<keyword evidence="3" id="KW-1185">Reference proteome</keyword>
<proteinExistence type="predicted"/>
<organism evidence="2 3">
    <name type="scientific">Melopsittacus undulatus</name>
    <name type="common">Budgerigar</name>
    <name type="synonym">Psittacus undulatus</name>
    <dbReference type="NCBI Taxonomy" id="13146"/>
    <lineage>
        <taxon>Eukaryota</taxon>
        <taxon>Metazoa</taxon>
        <taxon>Chordata</taxon>
        <taxon>Craniata</taxon>
        <taxon>Vertebrata</taxon>
        <taxon>Euteleostomi</taxon>
        <taxon>Archelosauria</taxon>
        <taxon>Archosauria</taxon>
        <taxon>Dinosauria</taxon>
        <taxon>Saurischia</taxon>
        <taxon>Theropoda</taxon>
        <taxon>Coelurosauria</taxon>
        <taxon>Aves</taxon>
        <taxon>Neognathae</taxon>
        <taxon>Neoaves</taxon>
        <taxon>Telluraves</taxon>
        <taxon>Australaves</taxon>
        <taxon>Psittaciformes</taxon>
        <taxon>Psittaculidae</taxon>
        <taxon>Melopsittacus</taxon>
    </lineage>
</organism>
<evidence type="ECO:0000256" key="1">
    <source>
        <dbReference type="SAM" id="MobiDB-lite"/>
    </source>
</evidence>
<reference evidence="2" key="3">
    <citation type="submission" date="2025-09" db="UniProtKB">
        <authorList>
            <consortium name="Ensembl"/>
        </authorList>
    </citation>
    <scope>IDENTIFICATION</scope>
</reference>
<protein>
    <submittedName>
        <fullName evidence="2">Uncharacterized protein</fullName>
    </submittedName>
</protein>
<sequence length="165" mass="18138">MPRTTAVGCRTLAAGAMTEQRAPGPLYFPQFHDGTEPVRPLVAGGEMQTSFAAMGGQRQPPPAATATPRWAAAPAPIAYEPLRFFCPAPTAEEGRGGSATRRSGEQERLEDEITELGIRLKELDLLALVGEGFDDQQYKLLKAWREEKIERIKAKQKLKKQPPPR</sequence>